<gene>
    <name evidence="2" type="ORF">HCG48_15210</name>
</gene>
<feature type="transmembrane region" description="Helical" evidence="1">
    <location>
        <begin position="86"/>
        <end position="107"/>
    </location>
</feature>
<keyword evidence="1" id="KW-0812">Transmembrane</keyword>
<reference evidence="2 3" key="1">
    <citation type="submission" date="2020-04" db="EMBL/GenBank/DDBJ databases">
        <authorList>
            <person name="Basu S."/>
            <person name="Maruthanayagam V."/>
            <person name="Chakraborty S."/>
            <person name="Pramanik A."/>
            <person name="Mukherjee J."/>
            <person name="Brink B."/>
        </authorList>
    </citation>
    <scope>NUCLEOTIDE SEQUENCE [LARGE SCALE GENOMIC DNA]</scope>
    <source>
        <strain evidence="2 3">AP17</strain>
    </source>
</reference>
<dbReference type="RefSeq" id="WP_168569922.1">
    <property type="nucleotide sequence ID" value="NZ_CP051167.1"/>
</dbReference>
<feature type="transmembrane region" description="Helical" evidence="1">
    <location>
        <begin position="46"/>
        <end position="66"/>
    </location>
</feature>
<accession>A0A6H1U0T2</accession>
<keyword evidence="1" id="KW-0472">Membrane</keyword>
<organism evidence="2 3">
    <name type="scientific">Oxynema aestuarii AP17</name>
    <dbReference type="NCBI Taxonomy" id="2064643"/>
    <lineage>
        <taxon>Bacteria</taxon>
        <taxon>Bacillati</taxon>
        <taxon>Cyanobacteriota</taxon>
        <taxon>Cyanophyceae</taxon>
        <taxon>Oscillatoriophycideae</taxon>
        <taxon>Oscillatoriales</taxon>
        <taxon>Oscillatoriaceae</taxon>
        <taxon>Oxynema</taxon>
        <taxon>Oxynema aestuarii</taxon>
    </lineage>
</organism>
<protein>
    <submittedName>
        <fullName evidence="2">Uncharacterized protein</fullName>
    </submittedName>
</protein>
<dbReference type="AlphaFoldDB" id="A0A6H1U0T2"/>
<evidence type="ECO:0000313" key="2">
    <source>
        <dbReference type="EMBL" id="QIZ71770.1"/>
    </source>
</evidence>
<keyword evidence="3" id="KW-1185">Reference proteome</keyword>
<sequence length="239" mass="27160">MRRDLEGLEISKGELRRLCGVATDDLIRSSILQDREKKSSFFYKELLVNGSLTVIVFFASLTLADIITWHLKGMTIDLAFPNTSPWAIFITLGLGAAVLSFFVRLLWLQNNTYHSKSLLGILDDIDNYNDLIRAIDLNDQLEDVGNPEVTLTNRSEVIAALKITRRHLISALKTERILRENKTFIERNPELFASNLTALEALQVTDKASERGRLLDEALQIALSTQGEIQKLHQHRPRY</sequence>
<dbReference type="Proteomes" id="UP000500857">
    <property type="component" value="Chromosome"/>
</dbReference>
<keyword evidence="1" id="KW-1133">Transmembrane helix</keyword>
<evidence type="ECO:0000313" key="3">
    <source>
        <dbReference type="Proteomes" id="UP000500857"/>
    </source>
</evidence>
<name>A0A6H1U0T2_9CYAN</name>
<dbReference type="KEGG" id="oxy:HCG48_15210"/>
<dbReference type="EMBL" id="CP051167">
    <property type="protein sequence ID" value="QIZ71770.1"/>
    <property type="molecule type" value="Genomic_DNA"/>
</dbReference>
<evidence type="ECO:0000256" key="1">
    <source>
        <dbReference type="SAM" id="Phobius"/>
    </source>
</evidence>
<proteinExistence type="predicted"/>